<name>A0A6J5NF55_9CAUD</name>
<dbReference type="EMBL" id="LR796662">
    <property type="protein sequence ID" value="CAB4157829.1"/>
    <property type="molecule type" value="Genomic_DNA"/>
</dbReference>
<evidence type="ECO:0000313" key="1">
    <source>
        <dbReference type="EMBL" id="CAB4157829.1"/>
    </source>
</evidence>
<dbReference type="PANTHER" id="PTHR43179">
    <property type="entry name" value="RHAMNOSYLTRANSFERASE WBBL"/>
    <property type="match status" value="1"/>
</dbReference>
<reference evidence="1" key="1">
    <citation type="submission" date="2020-04" db="EMBL/GenBank/DDBJ databases">
        <authorList>
            <person name="Chiriac C."/>
            <person name="Salcher M."/>
            <person name="Ghai R."/>
            <person name="Kavagutti S V."/>
        </authorList>
    </citation>
    <scope>NUCLEOTIDE SEQUENCE</scope>
</reference>
<dbReference type="GO" id="GO:0016740">
    <property type="term" value="F:transferase activity"/>
    <property type="evidence" value="ECO:0007669"/>
    <property type="project" value="UniProtKB-KW"/>
</dbReference>
<organism evidence="1">
    <name type="scientific">uncultured Caudovirales phage</name>
    <dbReference type="NCBI Taxonomy" id="2100421"/>
    <lineage>
        <taxon>Viruses</taxon>
        <taxon>Duplodnaviria</taxon>
        <taxon>Heunggongvirae</taxon>
        <taxon>Uroviricota</taxon>
        <taxon>Caudoviricetes</taxon>
        <taxon>Peduoviridae</taxon>
        <taxon>Maltschvirus</taxon>
        <taxon>Maltschvirus maltsch</taxon>
    </lineage>
</organism>
<dbReference type="SUPFAM" id="SSF53448">
    <property type="entry name" value="Nucleotide-diphospho-sugar transferases"/>
    <property type="match status" value="1"/>
</dbReference>
<dbReference type="Gene3D" id="3.90.550.10">
    <property type="entry name" value="Spore Coat Polysaccharide Biosynthesis Protein SpsA, Chain A"/>
    <property type="match status" value="1"/>
</dbReference>
<proteinExistence type="predicted"/>
<keyword evidence="1" id="KW-0808">Transferase</keyword>
<protein>
    <submittedName>
        <fullName evidence="1">Glycosyltransferase 2-like</fullName>
    </submittedName>
</protein>
<gene>
    <name evidence="1" type="ORF">UFOVP690_47</name>
</gene>
<dbReference type="PANTHER" id="PTHR43179:SF7">
    <property type="entry name" value="RHAMNOSYLTRANSFERASE WBBL"/>
    <property type="match status" value="1"/>
</dbReference>
<sequence>MNIAVILLTQNRADLTKQVIDRNFYNSGHDAHCFLIDNGSDEEQFTQIQKYYNWHYANWSLHKRGIAAGVNFGLSITQEYDGVCILANDILLPDNWLSNWVMFSKRVSKTGIIGIHCVEELPPLVDGIHKTHTPFGNNYFTRQLIDTIGGYNIEYDPYGMQDRDYAERATIAGFTNYYLPELRSEHIGHDVGNGTEYRRMKDESLARAQSVWEKYQPIYHNEKQIKCAF</sequence>
<dbReference type="InterPro" id="IPR029044">
    <property type="entry name" value="Nucleotide-diphossugar_trans"/>
</dbReference>
<accession>A0A6J5NF55</accession>